<dbReference type="EMBL" id="BMAW01029693">
    <property type="protein sequence ID" value="GFU13220.1"/>
    <property type="molecule type" value="Genomic_DNA"/>
</dbReference>
<proteinExistence type="predicted"/>
<feature type="compositionally biased region" description="Basic and acidic residues" evidence="1">
    <location>
        <begin position="1"/>
        <end position="24"/>
    </location>
</feature>
<keyword evidence="3" id="KW-1185">Reference proteome</keyword>
<reference evidence="2" key="1">
    <citation type="submission" date="2020-08" db="EMBL/GenBank/DDBJ databases">
        <title>Multicomponent nature underlies the extraordinary mechanical properties of spider dragline silk.</title>
        <authorList>
            <person name="Kono N."/>
            <person name="Nakamura H."/>
            <person name="Mori M."/>
            <person name="Yoshida Y."/>
            <person name="Ohtoshi R."/>
            <person name="Malay A.D."/>
            <person name="Moran D.A.P."/>
            <person name="Tomita M."/>
            <person name="Numata K."/>
            <person name="Arakawa K."/>
        </authorList>
    </citation>
    <scope>NUCLEOTIDE SEQUENCE</scope>
</reference>
<evidence type="ECO:0000313" key="2">
    <source>
        <dbReference type="EMBL" id="GFU13220.1"/>
    </source>
</evidence>
<sequence length="66" mass="7495">MRSIVSDKIEKKSNAEKRKVEKLKTSAGLDSNRCRNPTCNERKRDLSRGIVPPGDFDLFRPTGMTD</sequence>
<dbReference type="AlphaFoldDB" id="A0A8X6QH49"/>
<evidence type="ECO:0000313" key="3">
    <source>
        <dbReference type="Proteomes" id="UP000887013"/>
    </source>
</evidence>
<name>A0A8X6QH49_NEPPI</name>
<protein>
    <submittedName>
        <fullName evidence="2">Uncharacterized protein</fullName>
    </submittedName>
</protein>
<dbReference type="Proteomes" id="UP000887013">
    <property type="component" value="Unassembled WGS sequence"/>
</dbReference>
<accession>A0A8X6QH49</accession>
<gene>
    <name evidence="2" type="ORF">NPIL_510241</name>
</gene>
<comment type="caution">
    <text evidence="2">The sequence shown here is derived from an EMBL/GenBank/DDBJ whole genome shotgun (WGS) entry which is preliminary data.</text>
</comment>
<organism evidence="2 3">
    <name type="scientific">Nephila pilipes</name>
    <name type="common">Giant wood spider</name>
    <name type="synonym">Nephila maculata</name>
    <dbReference type="NCBI Taxonomy" id="299642"/>
    <lineage>
        <taxon>Eukaryota</taxon>
        <taxon>Metazoa</taxon>
        <taxon>Ecdysozoa</taxon>
        <taxon>Arthropoda</taxon>
        <taxon>Chelicerata</taxon>
        <taxon>Arachnida</taxon>
        <taxon>Araneae</taxon>
        <taxon>Araneomorphae</taxon>
        <taxon>Entelegynae</taxon>
        <taxon>Araneoidea</taxon>
        <taxon>Nephilidae</taxon>
        <taxon>Nephila</taxon>
    </lineage>
</organism>
<feature type="region of interest" description="Disordered" evidence="1">
    <location>
        <begin position="1"/>
        <end position="66"/>
    </location>
</feature>
<evidence type="ECO:0000256" key="1">
    <source>
        <dbReference type="SAM" id="MobiDB-lite"/>
    </source>
</evidence>